<proteinExistence type="predicted"/>
<evidence type="ECO:0000313" key="1">
    <source>
        <dbReference type="EMBL" id="ELY75442.1"/>
    </source>
</evidence>
<reference evidence="1 2" key="1">
    <citation type="journal article" date="2014" name="PLoS Genet.">
        <title>Phylogenetically driven sequencing of extremely halophilic archaea reveals strategies for static and dynamic osmo-response.</title>
        <authorList>
            <person name="Becker E.A."/>
            <person name="Seitzer P.M."/>
            <person name="Tritt A."/>
            <person name="Larsen D."/>
            <person name="Krusor M."/>
            <person name="Yao A.I."/>
            <person name="Wu D."/>
            <person name="Madern D."/>
            <person name="Eisen J.A."/>
            <person name="Darling A.E."/>
            <person name="Facciotti M.T."/>
        </authorList>
    </citation>
    <scope>NUCLEOTIDE SEQUENCE [LARGE SCALE GENOMIC DNA]</scope>
    <source>
        <strain evidence="1 2">JCM 14663</strain>
    </source>
</reference>
<gene>
    <name evidence="1" type="ORF">C486_19608</name>
</gene>
<dbReference type="EMBL" id="AOIJ01000086">
    <property type="protein sequence ID" value="ELY75442.1"/>
    <property type="molecule type" value="Genomic_DNA"/>
</dbReference>
<evidence type="ECO:0000313" key="2">
    <source>
        <dbReference type="Proteomes" id="UP000011592"/>
    </source>
</evidence>
<accession>L9YPR1</accession>
<keyword evidence="2" id="KW-1185">Reference proteome</keyword>
<comment type="caution">
    <text evidence="1">The sequence shown here is derived from an EMBL/GenBank/DDBJ whole genome shotgun (WGS) entry which is preliminary data.</text>
</comment>
<protein>
    <submittedName>
        <fullName evidence="1">Uncharacterized protein</fullName>
    </submittedName>
</protein>
<dbReference type="PATRIC" id="fig|1230459.4.peg.3883"/>
<organism evidence="1 2">
    <name type="scientific">Natrinema gari JCM 14663</name>
    <dbReference type="NCBI Taxonomy" id="1230459"/>
    <lineage>
        <taxon>Archaea</taxon>
        <taxon>Methanobacteriati</taxon>
        <taxon>Methanobacteriota</taxon>
        <taxon>Stenosarchaea group</taxon>
        <taxon>Halobacteria</taxon>
        <taxon>Halobacteriales</taxon>
        <taxon>Natrialbaceae</taxon>
        <taxon>Natrinema</taxon>
    </lineage>
</organism>
<dbReference type="Proteomes" id="UP000011592">
    <property type="component" value="Unassembled WGS sequence"/>
</dbReference>
<dbReference type="AlphaFoldDB" id="L9YPR1"/>
<sequence length="113" mass="11981">MSGSETASVTAGNRVRIAAVAGSPNVSSFTHGTQCGVERGQDAVGSTARVRRRGVEPWFALDGITAGRERGIVFEPSNFRPASDTLSNPVQCVRLSTDRRSGPPDQCDGYSIR</sequence>
<name>L9YPR1_9EURY</name>